<dbReference type="InterPro" id="IPR018841">
    <property type="entry name" value="DUF2442"/>
</dbReference>
<dbReference type="SUPFAM" id="SSF143880">
    <property type="entry name" value="NE0471 N-terminal domain-like"/>
    <property type="match status" value="1"/>
</dbReference>
<evidence type="ECO:0000256" key="1">
    <source>
        <dbReference type="SAM" id="MobiDB-lite"/>
    </source>
</evidence>
<evidence type="ECO:0000313" key="2">
    <source>
        <dbReference type="EMBL" id="QEI06226.1"/>
    </source>
</evidence>
<proteinExistence type="predicted"/>
<gene>
    <name evidence="2" type="ORF">FXN63_10535</name>
</gene>
<reference evidence="2 3" key="1">
    <citation type="submission" date="2019-08" db="EMBL/GenBank/DDBJ databases">
        <title>Amphibian skin-associated Pigmentiphaga: genome sequence and occurrence across geography and hosts.</title>
        <authorList>
            <person name="Bletz M.C."/>
            <person name="Bunk B."/>
            <person name="Sproeer C."/>
            <person name="Biwer P."/>
            <person name="Reiter S."/>
            <person name="Rabemananjara F.C.E."/>
            <person name="Schulz S."/>
            <person name="Overmann J."/>
            <person name="Vences M."/>
        </authorList>
    </citation>
    <scope>NUCLEOTIDE SEQUENCE [LARGE SCALE GENOMIC DNA]</scope>
    <source>
        <strain evidence="2 3">Mada1488</strain>
    </source>
</reference>
<protein>
    <submittedName>
        <fullName evidence="2">DUF2442 domain-containing protein</fullName>
    </submittedName>
</protein>
<accession>A0A5C0AWT2</accession>
<dbReference type="EMBL" id="CP043046">
    <property type="protein sequence ID" value="QEI06226.1"/>
    <property type="molecule type" value="Genomic_DNA"/>
</dbReference>
<feature type="region of interest" description="Disordered" evidence="1">
    <location>
        <begin position="1"/>
        <end position="32"/>
    </location>
</feature>
<evidence type="ECO:0000313" key="3">
    <source>
        <dbReference type="Proteomes" id="UP000325161"/>
    </source>
</evidence>
<dbReference type="OrthoDB" id="9803723at2"/>
<dbReference type="Gene3D" id="3.30.2020.10">
    <property type="entry name" value="NE0471-like N-terminal domain"/>
    <property type="match status" value="1"/>
</dbReference>
<dbReference type="Pfam" id="PF10387">
    <property type="entry name" value="DUF2442"/>
    <property type="match status" value="1"/>
</dbReference>
<keyword evidence="3" id="KW-1185">Reference proteome</keyword>
<dbReference type="Proteomes" id="UP000325161">
    <property type="component" value="Chromosome"/>
</dbReference>
<name>A0A5C0AWT2_9BURK</name>
<dbReference type="KEGG" id="pacr:FXN63_10535"/>
<sequence length="121" mass="12807">MGARTSGGTDGGLEAMRDETGTAQDSPVAMSKNPPPWHVLSVRVVSAWKIEVVFQDGLRGVADLKDLICSEDAGVFAMLRDLSIFAQVYVDHGAVTWLGEVDLAPDALHASIQAQGTALQT</sequence>
<dbReference type="AlphaFoldDB" id="A0A5C0AWT2"/>
<organism evidence="2 3">
    <name type="scientific">Pigmentiphaga aceris</name>
    <dbReference type="NCBI Taxonomy" id="1940612"/>
    <lineage>
        <taxon>Bacteria</taxon>
        <taxon>Pseudomonadati</taxon>
        <taxon>Pseudomonadota</taxon>
        <taxon>Betaproteobacteria</taxon>
        <taxon>Burkholderiales</taxon>
        <taxon>Alcaligenaceae</taxon>
        <taxon>Pigmentiphaga</taxon>
    </lineage>
</organism>
<dbReference type="InterPro" id="IPR036782">
    <property type="entry name" value="NE0471-like_N"/>
</dbReference>